<accession>A0A9D4KCE2</accession>
<reference evidence="1" key="1">
    <citation type="journal article" date="2019" name="bioRxiv">
        <title>The Genome of the Zebra Mussel, Dreissena polymorpha: A Resource for Invasive Species Research.</title>
        <authorList>
            <person name="McCartney M.A."/>
            <person name="Auch B."/>
            <person name="Kono T."/>
            <person name="Mallez S."/>
            <person name="Zhang Y."/>
            <person name="Obille A."/>
            <person name="Becker A."/>
            <person name="Abrahante J.E."/>
            <person name="Garbe J."/>
            <person name="Badalamenti J.P."/>
            <person name="Herman A."/>
            <person name="Mangelson H."/>
            <person name="Liachko I."/>
            <person name="Sullivan S."/>
            <person name="Sone E.D."/>
            <person name="Koren S."/>
            <person name="Silverstein K.A.T."/>
            <person name="Beckman K.B."/>
            <person name="Gohl D.M."/>
        </authorList>
    </citation>
    <scope>NUCLEOTIDE SEQUENCE</scope>
    <source>
        <strain evidence="1">Duluth1</strain>
        <tissue evidence="1">Whole animal</tissue>
    </source>
</reference>
<evidence type="ECO:0000313" key="1">
    <source>
        <dbReference type="EMBL" id="KAH3837233.1"/>
    </source>
</evidence>
<reference evidence="1" key="2">
    <citation type="submission" date="2020-11" db="EMBL/GenBank/DDBJ databases">
        <authorList>
            <person name="McCartney M.A."/>
            <person name="Auch B."/>
            <person name="Kono T."/>
            <person name="Mallez S."/>
            <person name="Becker A."/>
            <person name="Gohl D.M."/>
            <person name="Silverstein K.A.T."/>
            <person name="Koren S."/>
            <person name="Bechman K.B."/>
            <person name="Herman A."/>
            <person name="Abrahante J.E."/>
            <person name="Garbe J."/>
        </authorList>
    </citation>
    <scope>NUCLEOTIDE SEQUENCE</scope>
    <source>
        <strain evidence="1">Duluth1</strain>
        <tissue evidence="1">Whole animal</tissue>
    </source>
</reference>
<dbReference type="AlphaFoldDB" id="A0A9D4KCE2"/>
<sequence>MRGFNIYEWMVQVIQDLYGNTSSAVLINEQQGSSFRTSLRRGPLRKQCRLPMTITLLFP</sequence>
<comment type="caution">
    <text evidence="1">The sequence shown here is derived from an EMBL/GenBank/DDBJ whole genome shotgun (WGS) entry which is preliminary data.</text>
</comment>
<gene>
    <name evidence="1" type="ORF">DPMN_110614</name>
</gene>
<keyword evidence="2" id="KW-1185">Reference proteome</keyword>
<dbReference type="EMBL" id="JAIWYP010000004">
    <property type="protein sequence ID" value="KAH3837233.1"/>
    <property type="molecule type" value="Genomic_DNA"/>
</dbReference>
<organism evidence="1 2">
    <name type="scientific">Dreissena polymorpha</name>
    <name type="common">Zebra mussel</name>
    <name type="synonym">Mytilus polymorpha</name>
    <dbReference type="NCBI Taxonomy" id="45954"/>
    <lineage>
        <taxon>Eukaryota</taxon>
        <taxon>Metazoa</taxon>
        <taxon>Spiralia</taxon>
        <taxon>Lophotrochozoa</taxon>
        <taxon>Mollusca</taxon>
        <taxon>Bivalvia</taxon>
        <taxon>Autobranchia</taxon>
        <taxon>Heteroconchia</taxon>
        <taxon>Euheterodonta</taxon>
        <taxon>Imparidentia</taxon>
        <taxon>Neoheterodontei</taxon>
        <taxon>Myida</taxon>
        <taxon>Dreissenoidea</taxon>
        <taxon>Dreissenidae</taxon>
        <taxon>Dreissena</taxon>
    </lineage>
</organism>
<proteinExistence type="predicted"/>
<protein>
    <submittedName>
        <fullName evidence="1">Uncharacterized protein</fullName>
    </submittedName>
</protein>
<evidence type="ECO:0000313" key="2">
    <source>
        <dbReference type="Proteomes" id="UP000828390"/>
    </source>
</evidence>
<name>A0A9D4KCE2_DREPO</name>
<dbReference type="Proteomes" id="UP000828390">
    <property type="component" value="Unassembled WGS sequence"/>
</dbReference>